<evidence type="ECO:0000256" key="3">
    <source>
        <dbReference type="ARBA" id="ARBA00001522"/>
    </source>
</evidence>
<dbReference type="GO" id="GO:0005525">
    <property type="term" value="F:GTP binding"/>
    <property type="evidence" value="ECO:0007669"/>
    <property type="project" value="UniProtKB-KW"/>
</dbReference>
<accession>X1KMY1</accession>
<comment type="catalytic activity">
    <reaction evidence="2">
        <text>adenosylcob(III)inamide phosphate + GTP + H(+) = adenosylcob(III)inamide-GDP + diphosphate</text>
        <dbReference type="Rhea" id="RHEA:22712"/>
        <dbReference type="ChEBI" id="CHEBI:15378"/>
        <dbReference type="ChEBI" id="CHEBI:33019"/>
        <dbReference type="ChEBI" id="CHEBI:37565"/>
        <dbReference type="ChEBI" id="CHEBI:58502"/>
        <dbReference type="ChEBI" id="CHEBI:60487"/>
        <dbReference type="EC" id="2.7.7.62"/>
    </reaction>
</comment>
<dbReference type="GO" id="GO:0008820">
    <property type="term" value="F:cobinamide phosphate guanylyltransferase activity"/>
    <property type="evidence" value="ECO:0007669"/>
    <property type="project" value="UniProtKB-EC"/>
</dbReference>
<evidence type="ECO:0000256" key="13">
    <source>
        <dbReference type="ARBA" id="ARBA00022777"/>
    </source>
</evidence>
<dbReference type="EMBL" id="BARV01001338">
    <property type="protein sequence ID" value="GAH94960.1"/>
    <property type="molecule type" value="Genomic_DNA"/>
</dbReference>
<dbReference type="Pfam" id="PF02283">
    <property type="entry name" value="CobU"/>
    <property type="match status" value="1"/>
</dbReference>
<evidence type="ECO:0000313" key="19">
    <source>
        <dbReference type="EMBL" id="GAH94960.1"/>
    </source>
</evidence>
<dbReference type="EC" id="2.7.1.156" evidence="8"/>
<evidence type="ECO:0000256" key="6">
    <source>
        <dbReference type="ARBA" id="ARBA00005159"/>
    </source>
</evidence>
<dbReference type="PANTHER" id="PTHR34848:SF1">
    <property type="entry name" value="BIFUNCTIONAL ADENOSYLCOBALAMIN BIOSYNTHESIS PROTEIN COBU"/>
    <property type="match status" value="1"/>
</dbReference>
<evidence type="ECO:0000256" key="15">
    <source>
        <dbReference type="ARBA" id="ARBA00023134"/>
    </source>
</evidence>
<evidence type="ECO:0000256" key="4">
    <source>
        <dbReference type="ARBA" id="ARBA00003889"/>
    </source>
</evidence>
<name>X1KMY1_9ZZZZ</name>
<organism evidence="19">
    <name type="scientific">marine sediment metagenome</name>
    <dbReference type="NCBI Taxonomy" id="412755"/>
    <lineage>
        <taxon>unclassified sequences</taxon>
        <taxon>metagenomes</taxon>
        <taxon>ecological metagenomes</taxon>
    </lineage>
</organism>
<dbReference type="EC" id="2.7.7.62" evidence="9"/>
<keyword evidence="18" id="KW-1133">Transmembrane helix</keyword>
<dbReference type="GO" id="GO:0009236">
    <property type="term" value="P:cobalamin biosynthetic process"/>
    <property type="evidence" value="ECO:0007669"/>
    <property type="project" value="UniProtKB-KW"/>
</dbReference>
<reference evidence="19" key="1">
    <citation type="journal article" date="2014" name="Front. Microbiol.">
        <title>High frequency of phylogenetically diverse reductive dehalogenase-homologous genes in deep subseafloor sedimentary metagenomes.</title>
        <authorList>
            <person name="Kawai M."/>
            <person name="Futagami T."/>
            <person name="Toyoda A."/>
            <person name="Takaki Y."/>
            <person name="Nishi S."/>
            <person name="Hori S."/>
            <person name="Arai W."/>
            <person name="Tsubouchi T."/>
            <person name="Morono Y."/>
            <person name="Uchiyama I."/>
            <person name="Ito T."/>
            <person name="Fujiyama A."/>
            <person name="Inagaki F."/>
            <person name="Takami H."/>
        </authorList>
    </citation>
    <scope>NUCLEOTIDE SEQUENCE</scope>
    <source>
        <strain evidence="19">Expedition CK06-06</strain>
    </source>
</reference>
<keyword evidence="14" id="KW-0067">ATP-binding</keyword>
<evidence type="ECO:0000256" key="18">
    <source>
        <dbReference type="SAM" id="Phobius"/>
    </source>
</evidence>
<dbReference type="InterPro" id="IPR003203">
    <property type="entry name" value="CobU/CobP"/>
</dbReference>
<evidence type="ECO:0000256" key="17">
    <source>
        <dbReference type="ARBA" id="ARBA00030571"/>
    </source>
</evidence>
<evidence type="ECO:0000256" key="5">
    <source>
        <dbReference type="ARBA" id="ARBA00004692"/>
    </source>
</evidence>
<comment type="pathway">
    <text evidence="5">Cofactor biosynthesis; adenosylcobalamin biosynthesis; adenosylcobalamin from cob(II)yrinate a,c-diamide: step 6/7.</text>
</comment>
<keyword evidence="10" id="KW-0169">Cobalamin biosynthesis</keyword>
<dbReference type="PANTHER" id="PTHR34848">
    <property type="match status" value="1"/>
</dbReference>
<dbReference type="AlphaFoldDB" id="X1KMY1"/>
<feature type="transmembrane region" description="Helical" evidence="18">
    <location>
        <begin position="6"/>
        <end position="24"/>
    </location>
</feature>
<keyword evidence="15" id="KW-0342">GTP-binding</keyword>
<keyword evidence="13" id="KW-0418">Kinase</keyword>
<comment type="catalytic activity">
    <reaction evidence="1">
        <text>adenosylcob(III)inamide + ATP = adenosylcob(III)inamide phosphate + ADP + H(+)</text>
        <dbReference type="Rhea" id="RHEA:15769"/>
        <dbReference type="ChEBI" id="CHEBI:2480"/>
        <dbReference type="ChEBI" id="CHEBI:15378"/>
        <dbReference type="ChEBI" id="CHEBI:30616"/>
        <dbReference type="ChEBI" id="CHEBI:58502"/>
        <dbReference type="ChEBI" id="CHEBI:456216"/>
        <dbReference type="EC" id="2.7.1.156"/>
    </reaction>
</comment>
<evidence type="ECO:0000256" key="2">
    <source>
        <dbReference type="ARBA" id="ARBA00000711"/>
    </source>
</evidence>
<dbReference type="GO" id="GO:0005524">
    <property type="term" value="F:ATP binding"/>
    <property type="evidence" value="ECO:0007669"/>
    <property type="project" value="UniProtKB-KW"/>
</dbReference>
<dbReference type="SUPFAM" id="SSF52540">
    <property type="entry name" value="P-loop containing nucleoside triphosphate hydrolases"/>
    <property type="match status" value="1"/>
</dbReference>
<evidence type="ECO:0000256" key="1">
    <source>
        <dbReference type="ARBA" id="ARBA00000312"/>
    </source>
</evidence>
<dbReference type="GO" id="GO:0043752">
    <property type="term" value="F:adenosylcobinamide kinase activity"/>
    <property type="evidence" value="ECO:0007669"/>
    <property type="project" value="UniProtKB-EC"/>
</dbReference>
<comment type="similarity">
    <text evidence="7">Belongs to the CobU/CobP family.</text>
</comment>
<dbReference type="InterPro" id="IPR027417">
    <property type="entry name" value="P-loop_NTPase"/>
</dbReference>
<evidence type="ECO:0000256" key="12">
    <source>
        <dbReference type="ARBA" id="ARBA00022741"/>
    </source>
</evidence>
<evidence type="ECO:0000256" key="14">
    <source>
        <dbReference type="ARBA" id="ARBA00022840"/>
    </source>
</evidence>
<evidence type="ECO:0000256" key="11">
    <source>
        <dbReference type="ARBA" id="ARBA00022679"/>
    </source>
</evidence>
<evidence type="ECO:0000256" key="16">
    <source>
        <dbReference type="ARBA" id="ARBA00029570"/>
    </source>
</evidence>
<evidence type="ECO:0000256" key="9">
    <source>
        <dbReference type="ARBA" id="ARBA00012523"/>
    </source>
</evidence>
<comment type="function">
    <text evidence="4">Catalyzes ATP-dependent phosphorylation of adenosylcobinamide and addition of GMP to adenosylcobinamide phosphate.</text>
</comment>
<keyword evidence="11" id="KW-0808">Transferase</keyword>
<keyword evidence="18" id="KW-0812">Transmembrane</keyword>
<keyword evidence="18" id="KW-0472">Membrane</keyword>
<comment type="caution">
    <text evidence="19">The sequence shown here is derived from an EMBL/GenBank/DDBJ whole genome shotgun (WGS) entry which is preliminary data.</text>
</comment>
<dbReference type="Gene3D" id="3.40.50.300">
    <property type="entry name" value="P-loop containing nucleotide triphosphate hydrolases"/>
    <property type="match status" value="1"/>
</dbReference>
<sequence>MDKIPYAPISLFFIISNILFLSLLEELEKSKLNVIIISNEIGLGVVPAFPLGRIFRDLIGVVNKKIAEASDEVYLFIAGLKQRLK</sequence>
<gene>
    <name evidence="19" type="ORF">S06H3_03943</name>
</gene>
<comment type="pathway">
    <text evidence="6">Cofactor biosynthesis; adenosylcobalamin biosynthesis; adenosylcobalamin from cob(II)yrinate a,c-diamide: step 5/7.</text>
</comment>
<keyword evidence="12" id="KW-0547">Nucleotide-binding</keyword>
<evidence type="ECO:0000256" key="7">
    <source>
        <dbReference type="ARBA" id="ARBA00007490"/>
    </source>
</evidence>
<proteinExistence type="inferred from homology"/>
<comment type="catalytic activity">
    <reaction evidence="3">
        <text>adenosylcob(III)inamide + GTP = adenosylcob(III)inamide phosphate + GDP + H(+)</text>
        <dbReference type="Rhea" id="RHEA:15765"/>
        <dbReference type="ChEBI" id="CHEBI:2480"/>
        <dbReference type="ChEBI" id="CHEBI:15378"/>
        <dbReference type="ChEBI" id="CHEBI:37565"/>
        <dbReference type="ChEBI" id="CHEBI:58189"/>
        <dbReference type="ChEBI" id="CHEBI:58502"/>
        <dbReference type="EC" id="2.7.1.156"/>
    </reaction>
</comment>
<evidence type="ECO:0000256" key="10">
    <source>
        <dbReference type="ARBA" id="ARBA00022573"/>
    </source>
</evidence>
<protein>
    <recommendedName>
        <fullName evidence="16">Adenosylcobinamide kinase</fullName>
        <ecNumber evidence="8">2.7.1.156</ecNumber>
        <ecNumber evidence="9">2.7.7.62</ecNumber>
    </recommendedName>
    <alternativeName>
        <fullName evidence="17">Adenosylcobinamide-phosphate guanylyltransferase</fullName>
    </alternativeName>
</protein>
<evidence type="ECO:0000256" key="8">
    <source>
        <dbReference type="ARBA" id="ARBA00012016"/>
    </source>
</evidence>